<evidence type="ECO:0000313" key="2">
    <source>
        <dbReference type="EMBL" id="KXT67688.1"/>
    </source>
</evidence>
<dbReference type="PATRIC" id="fig|315405.11.peg.1572"/>
<dbReference type="AlphaFoldDB" id="A0A139R3S1"/>
<sequence>MQKLDSNLVQLIDKIAGLARTSIMDGEKDNNLLFSKVQQKGVDLFAMKDDEFDGVSMWNKEEHKPEIYLDAKQSEQRKLFTLAHELGHLFLDLGWSPFQKLAGEEPKEKVISINYNRDKDKKDDTTEFSERAANEFAGAFLMPKSDVEDVISETMSDSEKVAQVSRIFNVTKRAARNRLIVLEEIDE</sequence>
<dbReference type="InterPro" id="IPR010359">
    <property type="entry name" value="IrrE_HExxH"/>
</dbReference>
<organism evidence="3 5">
    <name type="scientific">Streptococcus gallolyticus</name>
    <dbReference type="NCBI Taxonomy" id="315405"/>
    <lineage>
        <taxon>Bacteria</taxon>
        <taxon>Bacillati</taxon>
        <taxon>Bacillota</taxon>
        <taxon>Bacilli</taxon>
        <taxon>Lactobacillales</taxon>
        <taxon>Streptococcaceae</taxon>
        <taxon>Streptococcus</taxon>
    </lineage>
</organism>
<evidence type="ECO:0000313" key="4">
    <source>
        <dbReference type="Proteomes" id="UP000070198"/>
    </source>
</evidence>
<evidence type="ECO:0000259" key="1">
    <source>
        <dbReference type="Pfam" id="PF06114"/>
    </source>
</evidence>
<dbReference type="EMBL" id="LQOF01000288">
    <property type="protein sequence ID" value="KXT67688.1"/>
    <property type="molecule type" value="Genomic_DNA"/>
</dbReference>
<dbReference type="Gene3D" id="1.10.10.2910">
    <property type="match status" value="1"/>
</dbReference>
<proteinExistence type="predicted"/>
<comment type="caution">
    <text evidence="3">The sequence shown here is derived from an EMBL/GenBank/DDBJ whole genome shotgun (WGS) entry which is preliminary data.</text>
</comment>
<evidence type="ECO:0000313" key="3">
    <source>
        <dbReference type="EMBL" id="KXU09432.1"/>
    </source>
</evidence>
<dbReference type="EMBL" id="LQXV01000149">
    <property type="protein sequence ID" value="KXU09432.1"/>
    <property type="molecule type" value="Genomic_DNA"/>
</dbReference>
<reference evidence="4 5" key="1">
    <citation type="submission" date="2016-01" db="EMBL/GenBank/DDBJ databases">
        <title>Highly variable Streptococcus oralis are common among viridans streptococci isolated from primates.</title>
        <authorList>
            <person name="Denapaite D."/>
            <person name="Rieger M."/>
            <person name="Koendgen S."/>
            <person name="Brueckner R."/>
            <person name="Ochigava I."/>
            <person name="Kappeler P."/>
            <person name="Maetz-Rensing K."/>
            <person name="Leendertz F."/>
            <person name="Hakenbeck R."/>
        </authorList>
    </citation>
    <scope>NUCLEOTIDE SEQUENCE [LARGE SCALE GENOMIC DNA]</scope>
    <source>
        <strain evidence="2 4">DD02</strain>
        <strain evidence="3 5">DD03</strain>
    </source>
</reference>
<gene>
    <name evidence="2" type="ORF">SGADD02_01324</name>
    <name evidence="3" type="ORF">SGADD03_00837</name>
</gene>
<feature type="domain" description="IrrE N-terminal-like" evidence="1">
    <location>
        <begin position="38"/>
        <end position="179"/>
    </location>
</feature>
<dbReference type="PANTHER" id="PTHR43236:SF1">
    <property type="entry name" value="BLL7220 PROTEIN"/>
    <property type="match status" value="1"/>
</dbReference>
<accession>A0A139R3S1</accession>
<dbReference type="PANTHER" id="PTHR43236">
    <property type="entry name" value="ANTITOXIN HIGA1"/>
    <property type="match status" value="1"/>
</dbReference>
<protein>
    <recommendedName>
        <fullName evidence="1">IrrE N-terminal-like domain-containing protein</fullName>
    </recommendedName>
</protein>
<name>A0A139R3S1_9STRE</name>
<evidence type="ECO:0000313" key="5">
    <source>
        <dbReference type="Proteomes" id="UP000071927"/>
    </source>
</evidence>
<dbReference type="Proteomes" id="UP000071927">
    <property type="component" value="Unassembled WGS sequence"/>
</dbReference>
<dbReference type="RefSeq" id="WP_061458826.1">
    <property type="nucleotide sequence ID" value="NZ_KQ968748.1"/>
</dbReference>
<dbReference type="Pfam" id="PF06114">
    <property type="entry name" value="Peptidase_M78"/>
    <property type="match status" value="1"/>
</dbReference>
<dbReference type="InterPro" id="IPR052345">
    <property type="entry name" value="Rad_response_metalloprotease"/>
</dbReference>
<dbReference type="Proteomes" id="UP000070198">
    <property type="component" value="Unassembled WGS sequence"/>
</dbReference>